<reference evidence="4 5" key="1">
    <citation type="submission" date="2019-03" db="EMBL/GenBank/DDBJ databases">
        <title>Genomic Encyclopedia of Archaeal and Bacterial Type Strains, Phase II (KMG-II): from individual species to whole genera.</title>
        <authorList>
            <person name="Goeker M."/>
        </authorList>
    </citation>
    <scope>NUCLEOTIDE SEQUENCE [LARGE SCALE GENOMIC DNA]</scope>
    <source>
        <strain evidence="4 5">DSM 28353</strain>
    </source>
</reference>
<organism evidence="4 5">
    <name type="scientific">Sphingobacterium yanglingense</name>
    <dbReference type="NCBI Taxonomy" id="1437280"/>
    <lineage>
        <taxon>Bacteria</taxon>
        <taxon>Pseudomonadati</taxon>
        <taxon>Bacteroidota</taxon>
        <taxon>Sphingobacteriia</taxon>
        <taxon>Sphingobacteriales</taxon>
        <taxon>Sphingobacteriaceae</taxon>
        <taxon>Sphingobacterium</taxon>
    </lineage>
</organism>
<dbReference type="GO" id="GO:0006508">
    <property type="term" value="P:proteolysis"/>
    <property type="evidence" value="ECO:0007669"/>
    <property type="project" value="InterPro"/>
</dbReference>
<proteinExistence type="predicted"/>
<feature type="signal peptide" evidence="1">
    <location>
        <begin position="1"/>
        <end position="19"/>
    </location>
</feature>
<sequence length="754" mass="85170">MWKNSILFTSLAILSQAWAQEPPSPFRYESAGSLVLNSSLNLDWYENTFYYRWETPNGTSFYRGNVAQKSPELLFSEGDVKSALEKSGVTDLKNWKLYRAEPFNRKNTVKFSYKGTDYLYDWKKKALNKFETPKKNAPSLSNSRKTAAPYWQKFNADNSMYIFAKGNQLYLQRSEGTAAVRLTDDGVADFSFNTSSLGAQDTSKQGNTNAIWAGDYIVSWREDKRMVNEMSVINSLQQPAPVTKTYKFPMPGDAETSKFAIEIWNSKTLKKTTVDIVTEKDQRVILPGQLVNGRTYLFAPRLGADSEGVYFLRRNRRNDIIELCRLNFSSAKVEVLIKDKTTPHLNEQLFSVHILDKTKDILFWSERTGYGKYYRYDLSGKLLNRVGPAGDYVAGGIHYLDTASNALFIDVYGFEKNNNPYLKQYLRANLNSETGKLLTKTPGVQHSITLSDNKRYFLNQYSSIGKAGGYELRDTSGRLVMNIGEADMSKLLGTGWKAPEQVKVLAADAETELYGLIYTPRNFDPTKKYPVIASVYPGPQDDFVPHSFIVDDNYHQSFADLGYVIVQLPSRGSSPYRGLKFHSYSYGNMRDYALADNKITLESLAKDRPYMDLDKVGIFGHSGGGFMSATAILTYPKFYKVAVAASGNYDPNIYTQWWGETYHGLSPDGKKAYIPTAVELAANLEGKLLLITGDVDINVHPANTFRLADALIKANKYFDMMVLPGKDHGLGDAYYQNLIHNYFKNHLTTKNEGE</sequence>
<evidence type="ECO:0000313" key="5">
    <source>
        <dbReference type="Proteomes" id="UP000295292"/>
    </source>
</evidence>
<keyword evidence="1" id="KW-0732">Signal</keyword>
<dbReference type="OrthoDB" id="9812921at2"/>
<keyword evidence="5" id="KW-1185">Reference proteome</keyword>
<dbReference type="SUPFAM" id="SSF53474">
    <property type="entry name" value="alpha/beta-Hydrolases"/>
    <property type="match status" value="1"/>
</dbReference>
<dbReference type="RefSeq" id="WP_133583286.1">
    <property type="nucleotide sequence ID" value="NZ_SNYV01000011.1"/>
</dbReference>
<dbReference type="AlphaFoldDB" id="A0A4R6WMC9"/>
<dbReference type="SUPFAM" id="SSF82171">
    <property type="entry name" value="DPP6 N-terminal domain-like"/>
    <property type="match status" value="1"/>
</dbReference>
<dbReference type="Gene3D" id="2.140.10.30">
    <property type="entry name" value="Dipeptidylpeptidase IV, N-terminal domain"/>
    <property type="match status" value="1"/>
</dbReference>
<feature type="domain" description="Peptidase S9 prolyl oligopeptidase catalytic" evidence="2">
    <location>
        <begin position="555"/>
        <end position="737"/>
    </location>
</feature>
<dbReference type="InterPro" id="IPR029058">
    <property type="entry name" value="AB_hydrolase_fold"/>
</dbReference>
<evidence type="ECO:0000259" key="2">
    <source>
        <dbReference type="Pfam" id="PF00326"/>
    </source>
</evidence>
<dbReference type="InterPro" id="IPR050278">
    <property type="entry name" value="Serine_Prot_S9B/DPPIV"/>
</dbReference>
<name>A0A4R6WMC9_9SPHI</name>
<dbReference type="InterPro" id="IPR001375">
    <property type="entry name" value="Peptidase_S9_cat"/>
</dbReference>
<evidence type="ECO:0000256" key="1">
    <source>
        <dbReference type="SAM" id="SignalP"/>
    </source>
</evidence>
<accession>A0A4R6WMC9</accession>
<gene>
    <name evidence="4" type="ORF">CLV99_0934</name>
</gene>
<feature type="domain" description="Dipeptidylpeptidase IV N-terminal" evidence="3">
    <location>
        <begin position="104"/>
        <end position="464"/>
    </location>
</feature>
<evidence type="ECO:0000313" key="4">
    <source>
        <dbReference type="EMBL" id="TDQ79495.1"/>
    </source>
</evidence>
<dbReference type="InterPro" id="IPR002469">
    <property type="entry name" value="Peptidase_S9B_N"/>
</dbReference>
<dbReference type="Pfam" id="PF00930">
    <property type="entry name" value="DPPIV_N"/>
    <property type="match status" value="1"/>
</dbReference>
<dbReference type="EMBL" id="SNYV01000011">
    <property type="protein sequence ID" value="TDQ79495.1"/>
    <property type="molecule type" value="Genomic_DNA"/>
</dbReference>
<dbReference type="Gene3D" id="3.40.50.1820">
    <property type="entry name" value="alpha/beta hydrolase"/>
    <property type="match status" value="1"/>
</dbReference>
<dbReference type="Pfam" id="PF00326">
    <property type="entry name" value="Peptidase_S9"/>
    <property type="match status" value="1"/>
</dbReference>
<dbReference type="Proteomes" id="UP000295292">
    <property type="component" value="Unassembled WGS sequence"/>
</dbReference>
<protein>
    <submittedName>
        <fullName evidence="4">Dipeptidyl peptidase IV (DPP IV)-like protein</fullName>
    </submittedName>
</protein>
<comment type="caution">
    <text evidence="4">The sequence shown here is derived from an EMBL/GenBank/DDBJ whole genome shotgun (WGS) entry which is preliminary data.</text>
</comment>
<dbReference type="PANTHER" id="PTHR11731">
    <property type="entry name" value="PROTEASE FAMILY S9B,C DIPEPTIDYL-PEPTIDASE IV-RELATED"/>
    <property type="match status" value="1"/>
</dbReference>
<evidence type="ECO:0000259" key="3">
    <source>
        <dbReference type="Pfam" id="PF00930"/>
    </source>
</evidence>
<feature type="chain" id="PRO_5020894060" evidence="1">
    <location>
        <begin position="20"/>
        <end position="754"/>
    </location>
</feature>
<dbReference type="GO" id="GO:0008236">
    <property type="term" value="F:serine-type peptidase activity"/>
    <property type="evidence" value="ECO:0007669"/>
    <property type="project" value="InterPro"/>
</dbReference>